<protein>
    <submittedName>
        <fullName evidence="2">Uncharacterized protein</fullName>
    </submittedName>
</protein>
<feature type="compositionally biased region" description="Polar residues" evidence="1">
    <location>
        <begin position="19"/>
        <end position="44"/>
    </location>
</feature>
<accession>A0A392SAN6</accession>
<feature type="region of interest" description="Disordered" evidence="1">
    <location>
        <begin position="1"/>
        <end position="64"/>
    </location>
</feature>
<sequence length="64" mass="6816">MPHDTTSKLVPEQPKSKLVPTSSTKTKGKSELSTGAGTASTIANEKQPLEPGKPDKAKKKRKSK</sequence>
<keyword evidence="3" id="KW-1185">Reference proteome</keyword>
<name>A0A392SAN6_9FABA</name>
<reference evidence="2 3" key="1">
    <citation type="journal article" date="2018" name="Front. Plant Sci.">
        <title>Red Clover (Trifolium pratense) and Zigzag Clover (T. medium) - A Picture of Genomic Similarities and Differences.</title>
        <authorList>
            <person name="Dluhosova J."/>
            <person name="Istvanek J."/>
            <person name="Nedelnik J."/>
            <person name="Repkova J."/>
        </authorList>
    </citation>
    <scope>NUCLEOTIDE SEQUENCE [LARGE SCALE GENOMIC DNA]</scope>
    <source>
        <strain evidence="3">cv. 10/8</strain>
        <tissue evidence="2">Leaf</tissue>
    </source>
</reference>
<proteinExistence type="predicted"/>
<evidence type="ECO:0000313" key="2">
    <source>
        <dbReference type="EMBL" id="MCI44916.1"/>
    </source>
</evidence>
<dbReference type="Proteomes" id="UP000265520">
    <property type="component" value="Unassembled WGS sequence"/>
</dbReference>
<dbReference type="EMBL" id="LXQA010337161">
    <property type="protein sequence ID" value="MCI44916.1"/>
    <property type="molecule type" value="Genomic_DNA"/>
</dbReference>
<dbReference type="AlphaFoldDB" id="A0A392SAN6"/>
<organism evidence="2 3">
    <name type="scientific">Trifolium medium</name>
    <dbReference type="NCBI Taxonomy" id="97028"/>
    <lineage>
        <taxon>Eukaryota</taxon>
        <taxon>Viridiplantae</taxon>
        <taxon>Streptophyta</taxon>
        <taxon>Embryophyta</taxon>
        <taxon>Tracheophyta</taxon>
        <taxon>Spermatophyta</taxon>
        <taxon>Magnoliopsida</taxon>
        <taxon>eudicotyledons</taxon>
        <taxon>Gunneridae</taxon>
        <taxon>Pentapetalae</taxon>
        <taxon>rosids</taxon>
        <taxon>fabids</taxon>
        <taxon>Fabales</taxon>
        <taxon>Fabaceae</taxon>
        <taxon>Papilionoideae</taxon>
        <taxon>50 kb inversion clade</taxon>
        <taxon>NPAAA clade</taxon>
        <taxon>Hologalegina</taxon>
        <taxon>IRL clade</taxon>
        <taxon>Trifolieae</taxon>
        <taxon>Trifolium</taxon>
    </lineage>
</organism>
<evidence type="ECO:0000313" key="3">
    <source>
        <dbReference type="Proteomes" id="UP000265520"/>
    </source>
</evidence>
<comment type="caution">
    <text evidence="2">The sequence shown here is derived from an EMBL/GenBank/DDBJ whole genome shotgun (WGS) entry which is preliminary data.</text>
</comment>
<evidence type="ECO:0000256" key="1">
    <source>
        <dbReference type="SAM" id="MobiDB-lite"/>
    </source>
</evidence>